<dbReference type="Proteomes" id="UP000240542">
    <property type="component" value="Unassembled WGS sequence"/>
</dbReference>
<name>A0A2P8C6Z6_9ACTN</name>
<dbReference type="AlphaFoldDB" id="A0A2P8C6Z6"/>
<keyword evidence="3" id="KW-1185">Reference proteome</keyword>
<evidence type="ECO:0000313" key="2">
    <source>
        <dbReference type="EMBL" id="PSK80697.1"/>
    </source>
</evidence>
<reference evidence="2 3" key="1">
    <citation type="submission" date="2018-03" db="EMBL/GenBank/DDBJ databases">
        <title>Genomic Encyclopedia of Archaeal and Bacterial Type Strains, Phase II (KMG-II): from individual species to whole genera.</title>
        <authorList>
            <person name="Goeker M."/>
        </authorList>
    </citation>
    <scope>NUCLEOTIDE SEQUENCE [LARGE SCALE GENOMIC DNA]</scope>
    <source>
        <strain evidence="2 3">DSM 45312</strain>
    </source>
</reference>
<evidence type="ECO:0000256" key="1">
    <source>
        <dbReference type="SAM" id="MobiDB-lite"/>
    </source>
</evidence>
<organism evidence="2 3">
    <name type="scientific">Murinocardiopsis flavida</name>
    <dbReference type="NCBI Taxonomy" id="645275"/>
    <lineage>
        <taxon>Bacteria</taxon>
        <taxon>Bacillati</taxon>
        <taxon>Actinomycetota</taxon>
        <taxon>Actinomycetes</taxon>
        <taxon>Streptosporangiales</taxon>
        <taxon>Nocardiopsidaceae</taxon>
        <taxon>Murinocardiopsis</taxon>
    </lineage>
</organism>
<accession>A0A2P8C6Z6</accession>
<dbReference type="RefSeq" id="WP_245929304.1">
    <property type="nucleotide sequence ID" value="NZ_PYGA01000052.1"/>
</dbReference>
<feature type="region of interest" description="Disordered" evidence="1">
    <location>
        <begin position="1"/>
        <end position="25"/>
    </location>
</feature>
<proteinExistence type="predicted"/>
<dbReference type="EMBL" id="PYGA01000052">
    <property type="protein sequence ID" value="PSK80697.1"/>
    <property type="molecule type" value="Genomic_DNA"/>
</dbReference>
<gene>
    <name evidence="2" type="ORF">CLV63_1524</name>
</gene>
<protein>
    <submittedName>
        <fullName evidence="2">Uncharacterized protein</fullName>
    </submittedName>
</protein>
<evidence type="ECO:0000313" key="3">
    <source>
        <dbReference type="Proteomes" id="UP000240542"/>
    </source>
</evidence>
<sequence>MNDATGQGKAPLADDLSRIVPESPEDKADILFDRVSESLRDHRDTRATKSDLRNSLIRADAAFQELHDWITDGKPLPDPWRRAHPDHPPA</sequence>
<comment type="caution">
    <text evidence="2">The sequence shown here is derived from an EMBL/GenBank/DDBJ whole genome shotgun (WGS) entry which is preliminary data.</text>
</comment>